<dbReference type="Gene3D" id="3.40.30.10">
    <property type="entry name" value="Glutaredoxin"/>
    <property type="match status" value="1"/>
</dbReference>
<dbReference type="InterPro" id="IPR009474">
    <property type="entry name" value="BrxB/BrxA"/>
</dbReference>
<dbReference type="Proteomes" id="UP000266389">
    <property type="component" value="Unassembled WGS sequence"/>
</dbReference>
<accession>A0A395M1B6</accession>
<evidence type="ECO:0000256" key="1">
    <source>
        <dbReference type="ARBA" id="ARBA00038305"/>
    </source>
</evidence>
<evidence type="ECO:0000313" key="2">
    <source>
        <dbReference type="EMBL" id="RFM24599.1"/>
    </source>
</evidence>
<sequence length="148" mass="16455">MFTVLEREQMIQAMRDELTRAGVKELRTAEEVEEALSQAKGIALVFVNSVCGCAAGKARPGLIMSLSNEVLPDHLFTVFAGQDKEATEAARKFFTNQPPSSPSIAFLKDGKFMGMIHRHQIEVRSAEMIADELRNIYNKYCTRKASAT</sequence>
<organism evidence="2 3">
    <name type="scientific">Candidatus Thermochlorobacter aerophilus</name>
    <dbReference type="NCBI Taxonomy" id="1868324"/>
    <lineage>
        <taxon>Bacteria</taxon>
        <taxon>Pseudomonadati</taxon>
        <taxon>Chlorobiota</taxon>
        <taxon>Chlorobiia</taxon>
        <taxon>Chlorobiales</taxon>
        <taxon>Candidatus Thermochlorobacteriaceae</taxon>
        <taxon>Candidatus Thermochlorobacter</taxon>
    </lineage>
</organism>
<comment type="caution">
    <text evidence="2">The sequence shown here is derived from an EMBL/GenBank/DDBJ whole genome shotgun (WGS) entry which is preliminary data.</text>
</comment>
<proteinExistence type="inferred from homology"/>
<protein>
    <submittedName>
        <fullName evidence="2">BrxA/BrxB family bacilliredoxin</fullName>
    </submittedName>
</protein>
<dbReference type="PANTHER" id="PTHR40052">
    <property type="entry name" value="UPF0403 PROTEIN YQIW-RELATED"/>
    <property type="match status" value="1"/>
</dbReference>
<gene>
    <name evidence="2" type="ORF">D0433_05570</name>
</gene>
<dbReference type="Pfam" id="PF06491">
    <property type="entry name" value="Disulph_isomer"/>
    <property type="match status" value="1"/>
</dbReference>
<comment type="similarity">
    <text evidence="1">Belongs to the bacilliredoxin family.</text>
</comment>
<reference evidence="2 3" key="1">
    <citation type="journal article" date="2011" name="ISME J.">
        <title>Community ecology of hot spring cyanobacterial mats: predominant populations and their functional potential.</title>
        <authorList>
            <person name="Klatt C.G."/>
            <person name="Wood J.M."/>
            <person name="Rusch D.B."/>
            <person name="Bateson M.M."/>
            <person name="Hamamura N."/>
            <person name="Heidelberg J.F."/>
            <person name="Grossman A.R."/>
            <person name="Bhaya D."/>
            <person name="Cohan F.M."/>
            <person name="Kuhl M."/>
            <person name="Bryant D.A."/>
            <person name="Ward D.M."/>
        </authorList>
    </citation>
    <scope>NUCLEOTIDE SEQUENCE [LARGE SCALE GENOMIC DNA]</scope>
    <source>
        <strain evidence="2">OS</strain>
    </source>
</reference>
<name>A0A395M1B6_9BACT</name>
<dbReference type="AlphaFoldDB" id="A0A395M1B6"/>
<dbReference type="EMBL" id="PHFL01000039">
    <property type="protein sequence ID" value="RFM24599.1"/>
    <property type="molecule type" value="Genomic_DNA"/>
</dbReference>
<dbReference type="NCBIfam" id="TIGR04191">
    <property type="entry name" value="YphP_YqiW"/>
    <property type="match status" value="1"/>
</dbReference>
<evidence type="ECO:0000313" key="3">
    <source>
        <dbReference type="Proteomes" id="UP000266389"/>
    </source>
</evidence>
<dbReference type="PANTHER" id="PTHR40052:SF2">
    <property type="entry name" value="BACILLIREDOXIN BRXA"/>
    <property type="match status" value="1"/>
</dbReference>